<protein>
    <submittedName>
        <fullName evidence="3">Ribonuclease E</fullName>
    </submittedName>
</protein>
<evidence type="ECO:0000256" key="2">
    <source>
        <dbReference type="SAM" id="SignalP"/>
    </source>
</evidence>
<gene>
    <name evidence="3" type="ORF">SAMN04487861_11727</name>
</gene>
<proteinExistence type="predicted"/>
<feature type="region of interest" description="Disordered" evidence="1">
    <location>
        <begin position="86"/>
        <end position="110"/>
    </location>
</feature>
<sequence>MKRSKKQGVALAAAALLMVQSMGIASAGMGEVDYSGLPGRNARLHWDAVGTAPKADAEAGKAAATQAPKAVPIIITAADIDAQKKAGKKSPAEVQPAVLPQPPVAPPAPAVQPQPAPVVAPAKAALPAGNVVELPPIQAVEVKLPAVARPAAAKPVVELPPIEKVPAAAASKAQTVELPPIQPVK</sequence>
<feature type="signal peptide" evidence="2">
    <location>
        <begin position="1"/>
        <end position="27"/>
    </location>
</feature>
<organism evidence="3 4">
    <name type="scientific">Selenomonas ruminantium</name>
    <dbReference type="NCBI Taxonomy" id="971"/>
    <lineage>
        <taxon>Bacteria</taxon>
        <taxon>Bacillati</taxon>
        <taxon>Bacillota</taxon>
        <taxon>Negativicutes</taxon>
        <taxon>Selenomonadales</taxon>
        <taxon>Selenomonadaceae</taxon>
        <taxon>Selenomonas</taxon>
    </lineage>
</organism>
<evidence type="ECO:0000313" key="4">
    <source>
        <dbReference type="Proteomes" id="UP000183639"/>
    </source>
</evidence>
<feature type="compositionally biased region" description="Pro residues" evidence="1">
    <location>
        <begin position="99"/>
        <end position="110"/>
    </location>
</feature>
<name>A0A1I3FSD6_SELRU</name>
<keyword evidence="2" id="KW-0732">Signal</keyword>
<dbReference type="EMBL" id="FOQK01000017">
    <property type="protein sequence ID" value="SFI14125.1"/>
    <property type="molecule type" value="Genomic_DNA"/>
</dbReference>
<evidence type="ECO:0000313" key="3">
    <source>
        <dbReference type="EMBL" id="SFI14125.1"/>
    </source>
</evidence>
<dbReference type="Proteomes" id="UP000183639">
    <property type="component" value="Unassembled WGS sequence"/>
</dbReference>
<evidence type="ECO:0000256" key="1">
    <source>
        <dbReference type="SAM" id="MobiDB-lite"/>
    </source>
</evidence>
<dbReference type="AlphaFoldDB" id="A0A1I3FSD6"/>
<dbReference type="RefSeq" id="WP_075444433.1">
    <property type="nucleotide sequence ID" value="NZ_FOQK01000017.1"/>
</dbReference>
<accession>A0A1I3FSD6</accession>
<reference evidence="3 4" key="1">
    <citation type="submission" date="2016-10" db="EMBL/GenBank/DDBJ databases">
        <authorList>
            <person name="de Groot N.N."/>
        </authorList>
    </citation>
    <scope>NUCLEOTIDE SEQUENCE [LARGE SCALE GENOMIC DNA]</scope>
    <source>
        <strain evidence="3 4">Z108</strain>
    </source>
</reference>
<feature type="chain" id="PRO_5010238714" evidence="2">
    <location>
        <begin position="28"/>
        <end position="185"/>
    </location>
</feature>
<dbReference type="OrthoDB" id="9998176at2"/>